<protein>
    <submittedName>
        <fullName evidence="2">Uncharacterized protein</fullName>
    </submittedName>
</protein>
<proteinExistence type="inferred from homology"/>
<dbReference type="InterPro" id="IPR003746">
    <property type="entry name" value="DUF167"/>
</dbReference>
<comment type="similarity">
    <text evidence="1">Belongs to the UPF0235 family.</text>
</comment>
<dbReference type="Gene3D" id="3.30.1200.10">
    <property type="entry name" value="YggU-like"/>
    <property type="match status" value="1"/>
</dbReference>
<dbReference type="Pfam" id="PF02594">
    <property type="entry name" value="DUF167"/>
    <property type="match status" value="1"/>
</dbReference>
<dbReference type="SUPFAM" id="SSF69786">
    <property type="entry name" value="YggU-like"/>
    <property type="match status" value="1"/>
</dbReference>
<dbReference type="NCBIfam" id="TIGR00251">
    <property type="entry name" value="DUF167 family protein"/>
    <property type="match status" value="1"/>
</dbReference>
<dbReference type="GO" id="GO:0005737">
    <property type="term" value="C:cytoplasm"/>
    <property type="evidence" value="ECO:0007669"/>
    <property type="project" value="TreeGrafter"/>
</dbReference>
<name>A0A1F5WPI6_9BACT</name>
<dbReference type="InterPro" id="IPR036591">
    <property type="entry name" value="YggU-like_sf"/>
</dbReference>
<dbReference type="PANTHER" id="PTHR13420:SF7">
    <property type="entry name" value="UPF0235 PROTEIN C15ORF40"/>
    <property type="match status" value="1"/>
</dbReference>
<dbReference type="EMBL" id="MFHT01000016">
    <property type="protein sequence ID" value="OGF77592.1"/>
    <property type="molecule type" value="Genomic_DNA"/>
</dbReference>
<organism evidence="2 3">
    <name type="scientific">Candidatus Giovannonibacteria bacterium RIFCSPHIGHO2_12_FULL_43_15</name>
    <dbReference type="NCBI Taxonomy" id="1798341"/>
    <lineage>
        <taxon>Bacteria</taxon>
        <taxon>Candidatus Giovannoniibacteriota</taxon>
    </lineage>
</organism>
<comment type="caution">
    <text evidence="2">The sequence shown here is derived from an EMBL/GenBank/DDBJ whole genome shotgun (WGS) entry which is preliminary data.</text>
</comment>
<evidence type="ECO:0000313" key="3">
    <source>
        <dbReference type="Proteomes" id="UP000177723"/>
    </source>
</evidence>
<reference evidence="2 3" key="1">
    <citation type="journal article" date="2016" name="Nat. Commun.">
        <title>Thousands of microbial genomes shed light on interconnected biogeochemical processes in an aquifer system.</title>
        <authorList>
            <person name="Anantharaman K."/>
            <person name="Brown C.T."/>
            <person name="Hug L.A."/>
            <person name="Sharon I."/>
            <person name="Castelle C.J."/>
            <person name="Probst A.J."/>
            <person name="Thomas B.C."/>
            <person name="Singh A."/>
            <person name="Wilkins M.J."/>
            <person name="Karaoz U."/>
            <person name="Brodie E.L."/>
            <person name="Williams K.H."/>
            <person name="Hubbard S.S."/>
            <person name="Banfield J.F."/>
        </authorList>
    </citation>
    <scope>NUCLEOTIDE SEQUENCE [LARGE SCALE GENOMIC DNA]</scope>
</reference>
<dbReference type="SMART" id="SM01152">
    <property type="entry name" value="DUF167"/>
    <property type="match status" value="1"/>
</dbReference>
<accession>A0A1F5WPI6</accession>
<dbReference type="AlphaFoldDB" id="A0A1F5WPI6"/>
<sequence length="71" mass="7927">MKIFVKAKPGARNAGIEKIDEAHFIIVVREPPKDGQANIAIQEALAEFFKITVSRVRLVSGFSSRNKVFEI</sequence>
<evidence type="ECO:0000313" key="2">
    <source>
        <dbReference type="EMBL" id="OGF77592.1"/>
    </source>
</evidence>
<gene>
    <name evidence="2" type="ORF">A3F23_00100</name>
</gene>
<dbReference type="PANTHER" id="PTHR13420">
    <property type="entry name" value="UPF0235 PROTEIN C15ORF40"/>
    <property type="match status" value="1"/>
</dbReference>
<evidence type="ECO:0000256" key="1">
    <source>
        <dbReference type="ARBA" id="ARBA00010364"/>
    </source>
</evidence>
<dbReference type="Proteomes" id="UP000177723">
    <property type="component" value="Unassembled WGS sequence"/>
</dbReference>